<dbReference type="PANTHER" id="PTHR13363">
    <property type="entry name" value="RING FINGER AND SRY DOMAIN-CONTAINING"/>
    <property type="match status" value="1"/>
</dbReference>
<dbReference type="InterPro" id="IPR043136">
    <property type="entry name" value="B30.2/SPRY_sf"/>
</dbReference>
<reference evidence="5 6" key="1">
    <citation type="submission" date="2016-07" db="EMBL/GenBank/DDBJ databases">
        <title>Pervasive Adenine N6-methylation of Active Genes in Fungi.</title>
        <authorList>
            <consortium name="DOE Joint Genome Institute"/>
            <person name="Mondo S.J."/>
            <person name="Dannebaum R.O."/>
            <person name="Kuo R.C."/>
            <person name="Labutti K."/>
            <person name="Haridas S."/>
            <person name="Kuo A."/>
            <person name="Salamov A."/>
            <person name="Ahrendt S.R."/>
            <person name="Lipzen A."/>
            <person name="Sullivan W."/>
            <person name="Andreopoulos W.B."/>
            <person name="Clum A."/>
            <person name="Lindquist E."/>
            <person name="Daum C."/>
            <person name="Ramamoorthy G.K."/>
            <person name="Gryganskyi A."/>
            <person name="Culley D."/>
            <person name="Magnuson J.K."/>
            <person name="James T.Y."/>
            <person name="O'Malley M.A."/>
            <person name="Stajich J.E."/>
            <person name="Spatafora J.W."/>
            <person name="Visel A."/>
            <person name="Grigoriev I.V."/>
        </authorList>
    </citation>
    <scope>NUCLEOTIDE SEQUENCE [LARGE SCALE GENOMIC DNA]</scope>
    <source>
        <strain evidence="5 6">NRRL 2496</strain>
    </source>
</reference>
<dbReference type="PANTHER" id="PTHR13363:SF6">
    <property type="entry name" value="RING FINGER AND SPRY DOMAIN-CONTAINING PROTEIN 1"/>
    <property type="match status" value="1"/>
</dbReference>
<keyword evidence="6" id="KW-1185">Reference proteome</keyword>
<dbReference type="AlphaFoldDB" id="A0A1X2HL21"/>
<dbReference type="GO" id="GO:0004842">
    <property type="term" value="F:ubiquitin-protein transferase activity"/>
    <property type="evidence" value="ECO:0007669"/>
    <property type="project" value="InterPro"/>
</dbReference>
<proteinExistence type="predicted"/>
<gene>
    <name evidence="5" type="ORF">BCR43DRAFT_432575</name>
</gene>
<dbReference type="PROSITE" id="PS50188">
    <property type="entry name" value="B302_SPRY"/>
    <property type="match status" value="1"/>
</dbReference>
<comment type="caution">
    <text evidence="5">The sequence shown here is derived from an EMBL/GenBank/DDBJ whole genome shotgun (WGS) entry which is preliminary data.</text>
</comment>
<dbReference type="OrthoDB" id="2967263at2759"/>
<feature type="non-terminal residue" evidence="5">
    <location>
        <position position="446"/>
    </location>
</feature>
<evidence type="ECO:0000259" key="4">
    <source>
        <dbReference type="PROSITE" id="PS50188"/>
    </source>
</evidence>
<keyword evidence="1" id="KW-0479">Metal-binding</keyword>
<dbReference type="InParanoid" id="A0A1X2HL21"/>
<dbReference type="Gene3D" id="2.60.120.920">
    <property type="match status" value="1"/>
</dbReference>
<evidence type="ECO:0000313" key="5">
    <source>
        <dbReference type="EMBL" id="ORZ00104.1"/>
    </source>
</evidence>
<keyword evidence="3" id="KW-0862">Zinc</keyword>
<sequence length="446" mass="49792">MPRRDSTTILSPRSSALSFEYTSQIIEASWNRVLTLAENPNTFQDDTSLSDTTRREQTYDRERTMVQALDTLYALSCEPSGYLAFISTITQTLNHESPVAMAFLSHIIDKSALPSRETMAAVSRVILDRLAPPPPSSGWNSLLFRQEGSYSGTPTALKLNATTLWSLLAEKFAGELAILLWSDNVGEFLVGRLSDAHEDMQVRLFSLIALEKFALTGAVKKAILRHDMSHILMSVAKECDLANQRIFLASPYSPVFDTGFIPPEGDLRTEWAHYIQLSHCARWAFDNVFGNGTKLACSWDLSHHKAMMNIFDATQHWKIGSSGLELRNDRPHFESIRATTGVKTGKWYYETLLLTNGIMQLGWATHRCRFAPEEGYGVGDDTNGFAFDTFRSAVWANGQAVYPRTDAKVQCRAGDVLGSFLDLDNGLCTYFVNGCDLGLTVEFEHP</sequence>
<dbReference type="Proteomes" id="UP000242180">
    <property type="component" value="Unassembled WGS sequence"/>
</dbReference>
<evidence type="ECO:0000256" key="1">
    <source>
        <dbReference type="ARBA" id="ARBA00022723"/>
    </source>
</evidence>
<evidence type="ECO:0000256" key="2">
    <source>
        <dbReference type="ARBA" id="ARBA00022771"/>
    </source>
</evidence>
<protein>
    <recommendedName>
        <fullName evidence="4">B30.2/SPRY domain-containing protein</fullName>
    </recommendedName>
</protein>
<organism evidence="5 6">
    <name type="scientific">Syncephalastrum racemosum</name>
    <name type="common">Filamentous fungus</name>
    <dbReference type="NCBI Taxonomy" id="13706"/>
    <lineage>
        <taxon>Eukaryota</taxon>
        <taxon>Fungi</taxon>
        <taxon>Fungi incertae sedis</taxon>
        <taxon>Mucoromycota</taxon>
        <taxon>Mucoromycotina</taxon>
        <taxon>Mucoromycetes</taxon>
        <taxon>Mucorales</taxon>
        <taxon>Syncephalastraceae</taxon>
        <taxon>Syncephalastrum</taxon>
    </lineage>
</organism>
<accession>A0A1X2HL21</accession>
<dbReference type="OMA" id="PLCNICY"/>
<dbReference type="InterPro" id="IPR045129">
    <property type="entry name" value="RNF123/RKP/RSPRY1"/>
</dbReference>
<dbReference type="InterPro" id="IPR003877">
    <property type="entry name" value="SPRY_dom"/>
</dbReference>
<feature type="domain" description="B30.2/SPRY" evidence="4">
    <location>
        <begin position="275"/>
        <end position="446"/>
    </location>
</feature>
<evidence type="ECO:0000256" key="3">
    <source>
        <dbReference type="ARBA" id="ARBA00022833"/>
    </source>
</evidence>
<dbReference type="SUPFAM" id="SSF49899">
    <property type="entry name" value="Concanavalin A-like lectins/glucanases"/>
    <property type="match status" value="1"/>
</dbReference>
<keyword evidence="2" id="KW-0863">Zinc-finger</keyword>
<dbReference type="EMBL" id="MCGN01000002">
    <property type="protein sequence ID" value="ORZ00104.1"/>
    <property type="molecule type" value="Genomic_DNA"/>
</dbReference>
<dbReference type="GO" id="GO:0008270">
    <property type="term" value="F:zinc ion binding"/>
    <property type="evidence" value="ECO:0007669"/>
    <property type="project" value="UniProtKB-KW"/>
</dbReference>
<dbReference type="InterPro" id="IPR013320">
    <property type="entry name" value="ConA-like_dom_sf"/>
</dbReference>
<dbReference type="GO" id="GO:0005737">
    <property type="term" value="C:cytoplasm"/>
    <property type="evidence" value="ECO:0007669"/>
    <property type="project" value="TreeGrafter"/>
</dbReference>
<name>A0A1X2HL21_SYNRA</name>
<dbReference type="InterPro" id="IPR001870">
    <property type="entry name" value="B30.2/SPRY"/>
</dbReference>
<dbReference type="GO" id="GO:0051603">
    <property type="term" value="P:proteolysis involved in protein catabolic process"/>
    <property type="evidence" value="ECO:0007669"/>
    <property type="project" value="TreeGrafter"/>
</dbReference>
<dbReference type="STRING" id="13706.A0A1X2HL21"/>
<evidence type="ECO:0000313" key="6">
    <source>
        <dbReference type="Proteomes" id="UP000242180"/>
    </source>
</evidence>
<dbReference type="Pfam" id="PF00622">
    <property type="entry name" value="SPRY"/>
    <property type="match status" value="1"/>
</dbReference>